<feature type="compositionally biased region" description="Low complexity" evidence="7">
    <location>
        <begin position="823"/>
        <end position="844"/>
    </location>
</feature>
<evidence type="ECO:0000256" key="6">
    <source>
        <dbReference type="ARBA" id="ARBA00045806"/>
    </source>
</evidence>
<evidence type="ECO:0000256" key="2">
    <source>
        <dbReference type="ARBA" id="ARBA00021911"/>
    </source>
</evidence>
<protein>
    <recommendedName>
        <fullName evidence="2">Circumsporozoite protein</fullName>
    </recommendedName>
</protein>
<feature type="compositionally biased region" description="Polar residues" evidence="7">
    <location>
        <begin position="699"/>
        <end position="732"/>
    </location>
</feature>
<proteinExistence type="inferred from homology"/>
<evidence type="ECO:0000256" key="3">
    <source>
        <dbReference type="ARBA" id="ARBA00022522"/>
    </source>
</evidence>
<feature type="compositionally biased region" description="Low complexity" evidence="7">
    <location>
        <begin position="588"/>
        <end position="603"/>
    </location>
</feature>
<feature type="compositionally biased region" description="Basic and acidic residues" evidence="7">
    <location>
        <begin position="104"/>
        <end position="115"/>
    </location>
</feature>
<keyword evidence="3" id="KW-0748">Sporozoite</keyword>
<feature type="compositionally biased region" description="Polar residues" evidence="7">
    <location>
        <begin position="19"/>
        <end position="41"/>
    </location>
</feature>
<comment type="function">
    <text evidence="5">In the vertebrate host, binds to highly sulfated heparan sulfate proteoglycans (HSPGs) on the surface of host hepatocytes and is required for sporozoite invasion of the host hepatocytes.</text>
</comment>
<feature type="region of interest" description="Disordered" evidence="7">
    <location>
        <begin position="1"/>
        <end position="49"/>
    </location>
</feature>
<name>A0AAD2CU32_9STRA</name>
<gene>
    <name evidence="8" type="ORF">CYCCA115_LOCUS10077</name>
</gene>
<feature type="region of interest" description="Disordered" evidence="7">
    <location>
        <begin position="521"/>
        <end position="612"/>
    </location>
</feature>
<evidence type="ECO:0000256" key="1">
    <source>
        <dbReference type="ARBA" id="ARBA00006241"/>
    </source>
</evidence>
<feature type="region of interest" description="Disordered" evidence="7">
    <location>
        <begin position="649"/>
        <end position="860"/>
    </location>
</feature>
<keyword evidence="9" id="KW-1185">Reference proteome</keyword>
<accession>A0AAD2CU32</accession>
<keyword evidence="4" id="KW-0677">Repeat</keyword>
<dbReference type="Proteomes" id="UP001295423">
    <property type="component" value="Unassembled WGS sequence"/>
</dbReference>
<comment type="similarity">
    <text evidence="1">Belongs to the plasmodium circumsporozoite protein family.</text>
</comment>
<dbReference type="AlphaFoldDB" id="A0AAD2CU32"/>
<feature type="compositionally biased region" description="Polar residues" evidence="7">
    <location>
        <begin position="810"/>
        <end position="822"/>
    </location>
</feature>
<evidence type="ECO:0000313" key="8">
    <source>
        <dbReference type="EMBL" id="CAJ1945935.1"/>
    </source>
</evidence>
<organism evidence="8 9">
    <name type="scientific">Cylindrotheca closterium</name>
    <dbReference type="NCBI Taxonomy" id="2856"/>
    <lineage>
        <taxon>Eukaryota</taxon>
        <taxon>Sar</taxon>
        <taxon>Stramenopiles</taxon>
        <taxon>Ochrophyta</taxon>
        <taxon>Bacillariophyta</taxon>
        <taxon>Bacillariophyceae</taxon>
        <taxon>Bacillariophycidae</taxon>
        <taxon>Bacillariales</taxon>
        <taxon>Bacillariaceae</taxon>
        <taxon>Cylindrotheca</taxon>
    </lineage>
</organism>
<dbReference type="PANTHER" id="PTHR44826">
    <property type="entry name" value="SPORE COAT PROTEIN SP85"/>
    <property type="match status" value="1"/>
</dbReference>
<dbReference type="PANTHER" id="PTHR44826:SF3">
    <property type="entry name" value="SPORE COAT PROTEIN SP85"/>
    <property type="match status" value="1"/>
</dbReference>
<evidence type="ECO:0000256" key="5">
    <source>
        <dbReference type="ARBA" id="ARBA00033726"/>
    </source>
</evidence>
<evidence type="ECO:0000256" key="7">
    <source>
        <dbReference type="SAM" id="MobiDB-lite"/>
    </source>
</evidence>
<evidence type="ECO:0000256" key="4">
    <source>
        <dbReference type="ARBA" id="ARBA00022737"/>
    </source>
</evidence>
<reference evidence="8" key="1">
    <citation type="submission" date="2023-08" db="EMBL/GenBank/DDBJ databases">
        <authorList>
            <person name="Audoor S."/>
            <person name="Bilcke G."/>
        </authorList>
    </citation>
    <scope>NUCLEOTIDE SEQUENCE</scope>
</reference>
<comment type="function">
    <text evidence="6">Essential sporozoite protein. In the mosquito vector, required for sporozoite development in the oocyst, migration through the vector hemolymph and entry into the vector salivary glands. In the vertebrate host, required for sporozoite migration through the host dermis and infection of host hepatocytes. Binds to highly sulfated heparan sulfate proteoglycans (HSPGs) on the surface of host hepatocytes.</text>
</comment>
<comment type="caution">
    <text evidence="8">The sequence shown here is derived from an EMBL/GenBank/DDBJ whole genome shotgun (WGS) entry which is preliminary data.</text>
</comment>
<feature type="region of interest" description="Disordered" evidence="7">
    <location>
        <begin position="102"/>
        <end position="130"/>
    </location>
</feature>
<feature type="compositionally biased region" description="Acidic residues" evidence="7">
    <location>
        <begin position="117"/>
        <end position="126"/>
    </location>
</feature>
<evidence type="ECO:0000313" key="9">
    <source>
        <dbReference type="Proteomes" id="UP001295423"/>
    </source>
</evidence>
<feature type="compositionally biased region" description="Polar residues" evidence="7">
    <location>
        <begin position="763"/>
        <end position="778"/>
    </location>
</feature>
<feature type="compositionally biased region" description="Low complexity" evidence="7">
    <location>
        <begin position="733"/>
        <end position="748"/>
    </location>
</feature>
<sequence length="860" mass="91251">MTSSRSNNKARSSKKQSTKRVVSSVPSTKKFQSSHLITESFRSMDTEEEMQHFRINGESSTGGRTLEQRLQQRDATDEAFMSYSVAEKSAIRIQQNFRLKKLKRQQEHDKQHGMEPETTDSEEEDGTTIKENDVDQMHRVTVIFLGLLAIWQFAQKCISCFCNDSSAEAEIRDIIIDEGVDEGADALGVMAVQAASSAGDGAASGLTAVTIPVGGPIGGPFGAPGGGGPEVVAAQVAVAAGMAGAIAGAASVIASGGVLVPLNTTAVGFTNRCGLPNPAVREGQFSLTFKGFDRIFDARESLVVENLIVEAYNEITVGDSLEIDGVCADPIAREMQALALVDQILQSFDDEGVQFSAVETIFNATLTCDQCSAYQPLFSLEQEEEVVAEEETLEEEEELDLDSLPAFTNTSAVRLRRQRRLKNQIFETSRQLQGFDFESIEFFQRLIQLVVFKMEALSKSGELVGGFIEINKAYVIPNSEEGGEVLKMDVTYVSKGENGLFNFNYIDEETGEEMSTSVLVDPSDLNPIQTTAPSLAPPDSPNQAPQAPQAPTIGGDMPAGTPTIDGDMPAGTPTIGDDAPADTPTIGDDAPADTPTIADDVPANTPTIVDDMPAVTPIPIEENTISAAPSMEDTTASEAPSISVSLEPTISLSEQPTKEPINFSGQPTDFPSPKPSMRPSVVPSDTPSQLPSRLPSDAPSASPSNVPSGSPSRLPTESPSVQPSLSMVPSRTPSGVPSGSLVPSVSPSENPTNELSMRPSRSVMPSNLQSAGPSLSNAPTTKPSRVPSSTPSTDTPSRIPSMRPSISPSTAKPSENPSVSFQPSTNRPSVSPSTSRPSVNPSVSMTPSRRPVAPVHPNKN</sequence>
<feature type="compositionally biased region" description="Low complexity" evidence="7">
    <location>
        <begin position="1"/>
        <end position="10"/>
    </location>
</feature>
<dbReference type="InterPro" id="IPR051860">
    <property type="entry name" value="Plasmodium_CSP_Invasion"/>
</dbReference>
<feature type="compositionally biased region" description="Low complexity" evidence="7">
    <location>
        <begin position="779"/>
        <end position="809"/>
    </location>
</feature>
<feature type="compositionally biased region" description="Low complexity" evidence="7">
    <location>
        <begin position="541"/>
        <end position="551"/>
    </location>
</feature>
<dbReference type="EMBL" id="CAKOGP040001557">
    <property type="protein sequence ID" value="CAJ1945935.1"/>
    <property type="molecule type" value="Genomic_DNA"/>
</dbReference>